<accession>A0ACB5TK05</accession>
<evidence type="ECO:0000313" key="1">
    <source>
        <dbReference type="EMBL" id="GME89814.1"/>
    </source>
</evidence>
<gene>
    <name evidence="1" type="ORF">Cboi01_000156900</name>
</gene>
<organism evidence="1 2">
    <name type="scientific">Candida boidinii</name>
    <name type="common">Yeast</name>
    <dbReference type="NCBI Taxonomy" id="5477"/>
    <lineage>
        <taxon>Eukaryota</taxon>
        <taxon>Fungi</taxon>
        <taxon>Dikarya</taxon>
        <taxon>Ascomycota</taxon>
        <taxon>Saccharomycotina</taxon>
        <taxon>Pichiomycetes</taxon>
        <taxon>Pichiales</taxon>
        <taxon>Pichiaceae</taxon>
        <taxon>Ogataea</taxon>
        <taxon>Ogataea/Candida clade</taxon>
    </lineage>
</organism>
<proteinExistence type="predicted"/>
<evidence type="ECO:0000313" key="2">
    <source>
        <dbReference type="Proteomes" id="UP001165101"/>
    </source>
</evidence>
<keyword evidence="2" id="KW-1185">Reference proteome</keyword>
<dbReference type="EMBL" id="BSXV01000603">
    <property type="protein sequence ID" value="GME89814.1"/>
    <property type="molecule type" value="Genomic_DNA"/>
</dbReference>
<name>A0ACB5TK05_CANBO</name>
<reference evidence="1" key="1">
    <citation type="submission" date="2023-04" db="EMBL/GenBank/DDBJ databases">
        <title>Candida boidinii NBRC 1967.</title>
        <authorList>
            <person name="Ichikawa N."/>
            <person name="Sato H."/>
            <person name="Tonouchi N."/>
        </authorList>
    </citation>
    <scope>NUCLEOTIDE SEQUENCE</scope>
    <source>
        <strain evidence="1">NBRC 1967</strain>
    </source>
</reference>
<comment type="caution">
    <text evidence="1">The sequence shown here is derived from an EMBL/GenBank/DDBJ whole genome shotgun (WGS) entry which is preliminary data.</text>
</comment>
<dbReference type="Proteomes" id="UP001165101">
    <property type="component" value="Unassembled WGS sequence"/>
</dbReference>
<sequence>MSEKIAQSVLQRSSEYLKSNLVSKQPAWYKVLAYHPPKTDIVKKINTQVLRDIKSKEDQLSNPTVSLYKTRIKPSQFKSDILKPQKLKFIEDELRNLFYKQHPWELADPKSIIENDKTIETSNFNWNSIIQLNKKLDGESVVQRSLFLINSKKLNILNAYEQAKFEYYKLKIKDEIENHILKEESEMFGAVYGLSSIEQGFEKESKIIKKWKKDAIEITKVLSAKSSKSDSASALIEDQIKSTEEEDSYTNEDDVYSQLKDEADKL</sequence>
<protein>
    <submittedName>
        <fullName evidence="1">Unnamed protein product</fullName>
    </submittedName>
</protein>